<dbReference type="OrthoDB" id="1740536at2759"/>
<feature type="coiled-coil region" evidence="1">
    <location>
        <begin position="94"/>
        <end position="125"/>
    </location>
</feature>
<protein>
    <submittedName>
        <fullName evidence="3">Uncharacterized protein</fullName>
    </submittedName>
</protein>
<accession>A0A371DZU1</accession>
<proteinExistence type="predicted"/>
<gene>
    <name evidence="3" type="ORF">CR513_62642</name>
</gene>
<feature type="compositionally biased region" description="Basic and acidic residues" evidence="2">
    <location>
        <begin position="221"/>
        <end position="230"/>
    </location>
</feature>
<dbReference type="AlphaFoldDB" id="A0A371DZU1"/>
<organism evidence="3 4">
    <name type="scientific">Mucuna pruriens</name>
    <name type="common">Velvet bean</name>
    <name type="synonym">Dolichos pruriens</name>
    <dbReference type="NCBI Taxonomy" id="157652"/>
    <lineage>
        <taxon>Eukaryota</taxon>
        <taxon>Viridiplantae</taxon>
        <taxon>Streptophyta</taxon>
        <taxon>Embryophyta</taxon>
        <taxon>Tracheophyta</taxon>
        <taxon>Spermatophyta</taxon>
        <taxon>Magnoliopsida</taxon>
        <taxon>eudicotyledons</taxon>
        <taxon>Gunneridae</taxon>
        <taxon>Pentapetalae</taxon>
        <taxon>rosids</taxon>
        <taxon>fabids</taxon>
        <taxon>Fabales</taxon>
        <taxon>Fabaceae</taxon>
        <taxon>Papilionoideae</taxon>
        <taxon>50 kb inversion clade</taxon>
        <taxon>NPAAA clade</taxon>
        <taxon>indigoferoid/millettioid clade</taxon>
        <taxon>Phaseoleae</taxon>
        <taxon>Mucuna</taxon>
    </lineage>
</organism>
<keyword evidence="4" id="KW-1185">Reference proteome</keyword>
<name>A0A371DZU1_MUCPR</name>
<keyword evidence="1" id="KW-0175">Coiled coil</keyword>
<evidence type="ECO:0000256" key="1">
    <source>
        <dbReference type="SAM" id="Coils"/>
    </source>
</evidence>
<comment type="caution">
    <text evidence="3">The sequence shown here is derived from an EMBL/GenBank/DDBJ whole genome shotgun (WGS) entry which is preliminary data.</text>
</comment>
<reference evidence="3" key="1">
    <citation type="submission" date="2018-05" db="EMBL/GenBank/DDBJ databases">
        <title>Draft genome of Mucuna pruriens seed.</title>
        <authorList>
            <person name="Nnadi N.E."/>
            <person name="Vos R."/>
            <person name="Hasami M.H."/>
            <person name="Devisetty U.K."/>
            <person name="Aguiy J.C."/>
        </authorList>
    </citation>
    <scope>NUCLEOTIDE SEQUENCE [LARGE SCALE GENOMIC DNA]</scope>
    <source>
        <strain evidence="3">JCA_2017</strain>
    </source>
</reference>
<evidence type="ECO:0000313" key="4">
    <source>
        <dbReference type="Proteomes" id="UP000257109"/>
    </source>
</evidence>
<dbReference type="Proteomes" id="UP000257109">
    <property type="component" value="Unassembled WGS sequence"/>
</dbReference>
<dbReference type="EMBL" id="QJKJ01017873">
    <property type="protein sequence ID" value="RDX58069.1"/>
    <property type="molecule type" value="Genomic_DNA"/>
</dbReference>
<feature type="non-terminal residue" evidence="3">
    <location>
        <position position="1"/>
    </location>
</feature>
<sequence length="457" mass="50960">MGVRGLGTSWEKLVCPILGKPPTLGGLSPPLTVIRGGYKDWRRGRNRGGEREERSLARTLAPTVGLQENFRHPDFLKSKDKGNHAHHQEPIRCQEEAEERHAEVLKVAEQRENELCQQLATIKAQVYINGGSDTLNCKLFLGTLKGVAMQWLVARRTVQCLLGIRRPSSMEELRARVEKHIDPEEDLADRLKADINPQHSKQKPATGSRRGLTYVKGDPSGLDREVDPARPPRPLCPGKEGGAIDKGKKPTTSQLGKGAKCGKARERSWLRTCPSTSYYGTITTIVGGDTFQGAIVLARKRHVKAIMVVQDDVSRPRDPIICFSNENYEGIPPHQDDLMDRVKHTNNPCLLHSCQHLGLLQHDHWANDSEQTESSGVDPAPLHEIPHGKEVGVIKVDQGVARCWCYEESLKIGRRASNHDRVSGSRASINFLDLDPRQQLEETMTGRGFEGNPYWPL</sequence>
<evidence type="ECO:0000313" key="3">
    <source>
        <dbReference type="EMBL" id="RDX58069.1"/>
    </source>
</evidence>
<evidence type="ECO:0000256" key="2">
    <source>
        <dbReference type="SAM" id="MobiDB-lite"/>
    </source>
</evidence>
<feature type="region of interest" description="Disordered" evidence="2">
    <location>
        <begin position="190"/>
        <end position="260"/>
    </location>
</feature>